<evidence type="ECO:0000313" key="4">
    <source>
        <dbReference type="Proteomes" id="UP000499080"/>
    </source>
</evidence>
<organism evidence="3 4">
    <name type="scientific">Araneus ventricosus</name>
    <name type="common">Orbweaver spider</name>
    <name type="synonym">Epeira ventricosa</name>
    <dbReference type="NCBI Taxonomy" id="182803"/>
    <lineage>
        <taxon>Eukaryota</taxon>
        <taxon>Metazoa</taxon>
        <taxon>Ecdysozoa</taxon>
        <taxon>Arthropoda</taxon>
        <taxon>Chelicerata</taxon>
        <taxon>Arachnida</taxon>
        <taxon>Araneae</taxon>
        <taxon>Araneomorphae</taxon>
        <taxon>Entelegynae</taxon>
        <taxon>Araneoidea</taxon>
        <taxon>Araneidae</taxon>
        <taxon>Araneus</taxon>
    </lineage>
</organism>
<evidence type="ECO:0000256" key="1">
    <source>
        <dbReference type="SAM" id="Phobius"/>
    </source>
</evidence>
<protein>
    <submittedName>
        <fullName evidence="3">Uncharacterized protein</fullName>
    </submittedName>
</protein>
<dbReference type="Proteomes" id="UP000499080">
    <property type="component" value="Unassembled WGS sequence"/>
</dbReference>
<keyword evidence="1" id="KW-0472">Membrane</keyword>
<evidence type="ECO:0000256" key="2">
    <source>
        <dbReference type="SAM" id="SignalP"/>
    </source>
</evidence>
<proteinExistence type="predicted"/>
<keyword evidence="1" id="KW-1133">Transmembrane helix</keyword>
<keyword evidence="2" id="KW-0732">Signal</keyword>
<reference evidence="3 4" key="1">
    <citation type="journal article" date="2019" name="Sci. Rep.">
        <title>Orb-weaving spider Araneus ventricosus genome elucidates the spidroin gene catalogue.</title>
        <authorList>
            <person name="Kono N."/>
            <person name="Nakamura H."/>
            <person name="Ohtoshi R."/>
            <person name="Moran D.A.P."/>
            <person name="Shinohara A."/>
            <person name="Yoshida Y."/>
            <person name="Fujiwara M."/>
            <person name="Mori M."/>
            <person name="Tomita M."/>
            <person name="Arakawa K."/>
        </authorList>
    </citation>
    <scope>NUCLEOTIDE SEQUENCE [LARGE SCALE GENOMIC DNA]</scope>
</reference>
<dbReference type="EMBL" id="BGPR01011612">
    <property type="protein sequence ID" value="GBN52151.1"/>
    <property type="molecule type" value="Genomic_DNA"/>
</dbReference>
<evidence type="ECO:0000313" key="3">
    <source>
        <dbReference type="EMBL" id="GBN52151.1"/>
    </source>
</evidence>
<sequence>MLQHLQLVWVLLVSQQIANDPALTDFHWRRDVGSLSSDSWPSLPAPVLTYLHLLPFLVFIFACMGVGIRPFEFHDKFYHDVMGYLYSLHCIQGCQIKIAK</sequence>
<accession>A0A4Y2PLU8</accession>
<dbReference type="AlphaFoldDB" id="A0A4Y2PLU8"/>
<feature type="signal peptide" evidence="2">
    <location>
        <begin position="1"/>
        <end position="19"/>
    </location>
</feature>
<name>A0A4Y2PLU8_ARAVE</name>
<keyword evidence="4" id="KW-1185">Reference proteome</keyword>
<gene>
    <name evidence="3" type="ORF">AVEN_275402_1</name>
</gene>
<feature type="transmembrane region" description="Helical" evidence="1">
    <location>
        <begin position="47"/>
        <end position="68"/>
    </location>
</feature>
<feature type="chain" id="PRO_5021503240" evidence="2">
    <location>
        <begin position="20"/>
        <end position="100"/>
    </location>
</feature>
<comment type="caution">
    <text evidence="3">The sequence shown here is derived from an EMBL/GenBank/DDBJ whole genome shotgun (WGS) entry which is preliminary data.</text>
</comment>
<keyword evidence="1" id="KW-0812">Transmembrane</keyword>